<evidence type="ECO:0000256" key="1">
    <source>
        <dbReference type="ARBA" id="ARBA00022801"/>
    </source>
</evidence>
<comment type="caution">
    <text evidence="3">The sequence shown here is derived from an EMBL/GenBank/DDBJ whole genome shotgun (WGS) entry which is preliminary data.</text>
</comment>
<dbReference type="Proteomes" id="UP000249254">
    <property type="component" value="Unassembled WGS sequence"/>
</dbReference>
<dbReference type="NCBIfam" id="TIGR00369">
    <property type="entry name" value="unchar_dom_1"/>
    <property type="match status" value="1"/>
</dbReference>
<dbReference type="OrthoDB" id="9813282at2"/>
<accession>A0A328ARQ8</accession>
<reference evidence="4" key="1">
    <citation type="submission" date="2018-05" db="EMBL/GenBank/DDBJ databases">
        <authorList>
            <person name="Li X."/>
        </authorList>
    </citation>
    <scope>NUCLEOTIDE SEQUENCE [LARGE SCALE GENOMIC DNA]</scope>
    <source>
        <strain evidence="4">LX32</strain>
    </source>
</reference>
<dbReference type="GO" id="GO:0061522">
    <property type="term" value="F:1,4-dihydroxy-2-naphthoyl-CoA thioesterase activity"/>
    <property type="evidence" value="ECO:0007669"/>
    <property type="project" value="TreeGrafter"/>
</dbReference>
<dbReference type="EMBL" id="QFYQ01000001">
    <property type="protein sequence ID" value="RAK56214.1"/>
    <property type="molecule type" value="Genomic_DNA"/>
</dbReference>
<name>A0A328ARQ8_9CAUL</name>
<dbReference type="PANTHER" id="PTHR43240">
    <property type="entry name" value="1,4-DIHYDROXY-2-NAPHTHOYL-COA THIOESTERASE 1"/>
    <property type="match status" value="1"/>
</dbReference>
<proteinExistence type="predicted"/>
<dbReference type="InterPro" id="IPR003736">
    <property type="entry name" value="PAAI_dom"/>
</dbReference>
<dbReference type="PANTHER" id="PTHR43240:SF8">
    <property type="entry name" value="PHENYLACETIC ACID DEGRADATION-RELATED PROTEIN"/>
    <property type="match status" value="1"/>
</dbReference>
<feature type="domain" description="Thioesterase" evidence="2">
    <location>
        <begin position="47"/>
        <end position="124"/>
    </location>
</feature>
<dbReference type="GO" id="GO:0005829">
    <property type="term" value="C:cytosol"/>
    <property type="evidence" value="ECO:0007669"/>
    <property type="project" value="TreeGrafter"/>
</dbReference>
<organism evidence="3 4">
    <name type="scientific">Phenylobacterium soli</name>
    <dbReference type="NCBI Taxonomy" id="2170551"/>
    <lineage>
        <taxon>Bacteria</taxon>
        <taxon>Pseudomonadati</taxon>
        <taxon>Pseudomonadota</taxon>
        <taxon>Alphaproteobacteria</taxon>
        <taxon>Caulobacterales</taxon>
        <taxon>Caulobacteraceae</taxon>
        <taxon>Phenylobacterium</taxon>
    </lineage>
</organism>
<dbReference type="Gene3D" id="3.10.129.10">
    <property type="entry name" value="Hotdog Thioesterase"/>
    <property type="match status" value="1"/>
</dbReference>
<gene>
    <name evidence="3" type="ORF">DJ017_04430</name>
</gene>
<dbReference type="InterPro" id="IPR029069">
    <property type="entry name" value="HotDog_dom_sf"/>
</dbReference>
<keyword evidence="1" id="KW-0378">Hydrolase</keyword>
<evidence type="ECO:0000259" key="2">
    <source>
        <dbReference type="Pfam" id="PF03061"/>
    </source>
</evidence>
<dbReference type="SUPFAM" id="SSF54637">
    <property type="entry name" value="Thioesterase/thiol ester dehydrase-isomerase"/>
    <property type="match status" value="1"/>
</dbReference>
<sequence>MEGNVAEVFAARQEGMLPGELGLEWSVVENGRAEGRFRATKRHMAPNGFLHAASVIALVDSACGYACMASAPEGASGFTTIELKANYLGTAKEGEVVACQARLVHGGRMTQVWDAEAINETTGKTMALFRCTQMILYPR</sequence>
<evidence type="ECO:0000313" key="4">
    <source>
        <dbReference type="Proteomes" id="UP000249254"/>
    </source>
</evidence>
<protein>
    <submittedName>
        <fullName evidence="3">PaaI family thioesterase</fullName>
    </submittedName>
</protein>
<dbReference type="CDD" id="cd03443">
    <property type="entry name" value="PaaI_thioesterase"/>
    <property type="match status" value="1"/>
</dbReference>
<evidence type="ECO:0000313" key="3">
    <source>
        <dbReference type="EMBL" id="RAK56214.1"/>
    </source>
</evidence>
<keyword evidence="4" id="KW-1185">Reference proteome</keyword>
<dbReference type="AlphaFoldDB" id="A0A328ARQ8"/>
<dbReference type="InterPro" id="IPR006683">
    <property type="entry name" value="Thioestr_dom"/>
</dbReference>
<dbReference type="Pfam" id="PF03061">
    <property type="entry name" value="4HBT"/>
    <property type="match status" value="1"/>
</dbReference>